<feature type="transmembrane region" description="Helical" evidence="7">
    <location>
        <begin position="292"/>
        <end position="311"/>
    </location>
</feature>
<keyword evidence="5 7" id="KW-1133">Transmembrane helix</keyword>
<evidence type="ECO:0000256" key="2">
    <source>
        <dbReference type="ARBA" id="ARBA00022676"/>
    </source>
</evidence>
<keyword evidence="3 9" id="KW-0808">Transferase</keyword>
<dbReference type="RefSeq" id="WP_250052289.1">
    <property type="nucleotide sequence ID" value="NZ_JAMJPH010000003.1"/>
</dbReference>
<evidence type="ECO:0000256" key="6">
    <source>
        <dbReference type="ARBA" id="ARBA00023136"/>
    </source>
</evidence>
<proteinExistence type="predicted"/>
<dbReference type="Pfam" id="PF05157">
    <property type="entry name" value="MshEN"/>
    <property type="match status" value="2"/>
</dbReference>
<protein>
    <submittedName>
        <fullName evidence="9">Glycosyltransferase</fullName>
        <ecNumber evidence="9">2.4.-.-</ecNumber>
    </submittedName>
</protein>
<comment type="caution">
    <text evidence="9">The sequence shown here is derived from an EMBL/GenBank/DDBJ whole genome shotgun (WGS) entry which is preliminary data.</text>
</comment>
<evidence type="ECO:0000256" key="4">
    <source>
        <dbReference type="ARBA" id="ARBA00022692"/>
    </source>
</evidence>
<dbReference type="GO" id="GO:0016757">
    <property type="term" value="F:glycosyltransferase activity"/>
    <property type="evidence" value="ECO:0007669"/>
    <property type="project" value="UniProtKB-KW"/>
</dbReference>
<dbReference type="CDD" id="cd06427">
    <property type="entry name" value="CESA_like_2"/>
    <property type="match status" value="1"/>
</dbReference>
<feature type="transmembrane region" description="Helical" evidence="7">
    <location>
        <begin position="602"/>
        <end position="621"/>
    </location>
</feature>
<sequence length="710" mass="79584">MTTSIHRTGSRRLTDGLESAAATLLPEGICRTFRVMPYASQDGEVLVAAADADDEITLQVVSERIDAPVVLVRHTANEIVAAIDETYPPVEDELETVEERRTRVQMAQMLTRSGLITNEQLQDAMLQHARSGDALGEILVANSAISEDILVAALSEIHQMQRVGLRDFTPDMEVARRLPEPIAQRHQVLPVADADGTLLVAVQRPMDAELLEEVEEAVQQPVRQLLANRVDLDELIQKVHGDHYSELATSFLMENAPEISAHKVFSTGQKVVGIGFLVLVAVFMVVSPMNTLIALVGLASAIYLVVSVYKFRLTLRALGTHLEIEATPEEIAALDERTLPIYTILVPLYKEGNIVKRLVRDMNALDYPRTRLDVKLLCEEDDVETIDMIKSMELPPHFHCVVVPDSLPKTKPKACNFGLQVARGKYCVIFDAEDRPDPDQLKKAIIAFRQTADNVACVQGKLNHFNQDQNLLTAWFANEYSMHFELVLPAMGAAEQPIPLGGTSNHFKTSILRELGAWDPFNVTEDADLGIRLHREGYRTAMIDSTTLEEANSSVPNWIRQRSRWNKGYYQTWLVHMRNPIGLIAKIGLKDFISFNLTMGSAYVLLMNPIFWSLTTLFVFTQASFIQALFPGLVFYVASAMLFVGNFVFIYLNLAGSLQRGEFGITRTALLSPLYWGLMSWAAWKGFLQLFTNPFYWEKTEHGLDEEEVH</sequence>
<dbReference type="InterPro" id="IPR037257">
    <property type="entry name" value="T2SS_E_N_sf"/>
</dbReference>
<dbReference type="InterPro" id="IPR007831">
    <property type="entry name" value="T2SS_GspE_N"/>
</dbReference>
<dbReference type="Gene3D" id="3.30.300.160">
    <property type="entry name" value="Type II secretion system, protein E, N-terminal domain"/>
    <property type="match status" value="2"/>
</dbReference>
<dbReference type="Proteomes" id="UP001139485">
    <property type="component" value="Unassembled WGS sequence"/>
</dbReference>
<dbReference type="PANTHER" id="PTHR43867">
    <property type="entry name" value="CELLULOSE SYNTHASE CATALYTIC SUBUNIT A [UDP-FORMING]"/>
    <property type="match status" value="1"/>
</dbReference>
<accession>A0A9X2D7H0</accession>
<comment type="subcellular location">
    <subcellularLocation>
        <location evidence="1">Membrane</location>
        <topology evidence="1">Multi-pass membrane protein</topology>
    </subcellularLocation>
</comment>
<evidence type="ECO:0000256" key="3">
    <source>
        <dbReference type="ARBA" id="ARBA00022679"/>
    </source>
</evidence>
<gene>
    <name evidence="9" type="ORF">M8330_10830</name>
</gene>
<dbReference type="GO" id="GO:0016020">
    <property type="term" value="C:membrane"/>
    <property type="evidence" value="ECO:0007669"/>
    <property type="project" value="UniProtKB-SubCell"/>
</dbReference>
<dbReference type="EC" id="2.4.-.-" evidence="9"/>
<evidence type="ECO:0000259" key="8">
    <source>
        <dbReference type="Pfam" id="PF05157"/>
    </source>
</evidence>
<feature type="domain" description="Type II secretion system protein GspE N-terminal" evidence="8">
    <location>
        <begin position="19"/>
        <end position="89"/>
    </location>
</feature>
<dbReference type="EMBL" id="JAMOIL010000012">
    <property type="protein sequence ID" value="MCM0620786.1"/>
    <property type="molecule type" value="Genomic_DNA"/>
</dbReference>
<dbReference type="InterPro" id="IPR050321">
    <property type="entry name" value="Glycosyltr_2/OpgH_subfam"/>
</dbReference>
<evidence type="ECO:0000313" key="9">
    <source>
        <dbReference type="EMBL" id="MCM0620786.1"/>
    </source>
</evidence>
<feature type="transmembrane region" description="Helical" evidence="7">
    <location>
        <begin position="633"/>
        <end position="652"/>
    </location>
</feature>
<feature type="transmembrane region" description="Helical" evidence="7">
    <location>
        <begin position="271"/>
        <end position="286"/>
    </location>
</feature>
<keyword evidence="2 9" id="KW-0328">Glycosyltransferase</keyword>
<dbReference type="PANTHER" id="PTHR43867:SF2">
    <property type="entry name" value="CELLULOSE SYNTHASE CATALYTIC SUBUNIT A [UDP-FORMING]"/>
    <property type="match status" value="1"/>
</dbReference>
<keyword evidence="10" id="KW-1185">Reference proteome</keyword>
<dbReference type="SUPFAM" id="SSF160246">
    <property type="entry name" value="EspE N-terminal domain-like"/>
    <property type="match status" value="2"/>
</dbReference>
<organism evidence="9 10">
    <name type="scientific">Nocardioides bruguierae</name>
    <dbReference type="NCBI Taxonomy" id="2945102"/>
    <lineage>
        <taxon>Bacteria</taxon>
        <taxon>Bacillati</taxon>
        <taxon>Actinomycetota</taxon>
        <taxon>Actinomycetes</taxon>
        <taxon>Propionibacteriales</taxon>
        <taxon>Nocardioidaceae</taxon>
        <taxon>Nocardioides</taxon>
    </lineage>
</organism>
<name>A0A9X2D7H0_9ACTN</name>
<feature type="domain" description="Type II secretion system protein GspE N-terminal" evidence="8">
    <location>
        <begin position="159"/>
        <end position="240"/>
    </location>
</feature>
<dbReference type="SUPFAM" id="SSF53448">
    <property type="entry name" value="Nucleotide-diphospho-sugar transferases"/>
    <property type="match status" value="1"/>
</dbReference>
<dbReference type="Pfam" id="PF13641">
    <property type="entry name" value="Glyco_tranf_2_3"/>
    <property type="match status" value="1"/>
</dbReference>
<dbReference type="Gene3D" id="3.90.550.10">
    <property type="entry name" value="Spore Coat Polysaccharide Biosynthesis Protein SpsA, Chain A"/>
    <property type="match status" value="1"/>
</dbReference>
<evidence type="ECO:0000256" key="7">
    <source>
        <dbReference type="SAM" id="Phobius"/>
    </source>
</evidence>
<evidence type="ECO:0000313" key="10">
    <source>
        <dbReference type="Proteomes" id="UP001139485"/>
    </source>
</evidence>
<evidence type="ECO:0000256" key="1">
    <source>
        <dbReference type="ARBA" id="ARBA00004141"/>
    </source>
</evidence>
<keyword evidence="6 7" id="KW-0472">Membrane</keyword>
<dbReference type="AlphaFoldDB" id="A0A9X2D7H0"/>
<reference evidence="9" key="1">
    <citation type="submission" date="2022-05" db="EMBL/GenBank/DDBJ databases">
        <authorList>
            <person name="Tuo L."/>
        </authorList>
    </citation>
    <scope>NUCLEOTIDE SEQUENCE</scope>
    <source>
        <strain evidence="9">BSK12Z-4</strain>
    </source>
</reference>
<keyword evidence="4 7" id="KW-0812">Transmembrane</keyword>
<feature type="transmembrane region" description="Helical" evidence="7">
    <location>
        <begin position="664"/>
        <end position="684"/>
    </location>
</feature>
<dbReference type="InterPro" id="IPR029044">
    <property type="entry name" value="Nucleotide-diphossugar_trans"/>
</dbReference>
<evidence type="ECO:0000256" key="5">
    <source>
        <dbReference type="ARBA" id="ARBA00022989"/>
    </source>
</evidence>